<accession>D1C5E6</accession>
<evidence type="ECO:0000259" key="2">
    <source>
        <dbReference type="Pfam" id="PF05065"/>
    </source>
</evidence>
<dbReference type="InParanoid" id="D1C5E6"/>
<dbReference type="RefSeq" id="WP_012870511.1">
    <property type="nucleotide sequence ID" value="NC_013523.1"/>
</dbReference>
<name>D1C5E6_SPHTD</name>
<dbReference type="InterPro" id="IPR024455">
    <property type="entry name" value="Phage_capsid"/>
</dbReference>
<dbReference type="STRING" id="479434.Sthe_0023"/>
<reference evidence="3 4" key="2">
    <citation type="journal article" date="2010" name="Stand. Genomic Sci.">
        <title>Complete genome sequence of Desulfohalobium retbaense type strain (HR(100)).</title>
        <authorList>
            <person name="Spring S."/>
            <person name="Nolan M."/>
            <person name="Lapidus A."/>
            <person name="Glavina Del Rio T."/>
            <person name="Copeland A."/>
            <person name="Tice H."/>
            <person name="Cheng J.F."/>
            <person name="Lucas S."/>
            <person name="Land M."/>
            <person name="Chen F."/>
            <person name="Bruce D."/>
            <person name="Goodwin L."/>
            <person name="Pitluck S."/>
            <person name="Ivanova N."/>
            <person name="Mavromatis K."/>
            <person name="Mikhailova N."/>
            <person name="Pati A."/>
            <person name="Chen A."/>
            <person name="Palaniappan K."/>
            <person name="Hauser L."/>
            <person name="Chang Y.J."/>
            <person name="Jeffries C.D."/>
            <person name="Munk C."/>
            <person name="Kiss H."/>
            <person name="Chain P."/>
            <person name="Han C."/>
            <person name="Brettin T."/>
            <person name="Detter J.C."/>
            <person name="Schuler E."/>
            <person name="Goker M."/>
            <person name="Rohde M."/>
            <person name="Bristow J."/>
            <person name="Eisen J.A."/>
            <person name="Markowitz V."/>
            <person name="Hugenholtz P."/>
            <person name="Kyrpides N.C."/>
            <person name="Klenk H.P."/>
        </authorList>
    </citation>
    <scope>NUCLEOTIDE SEQUENCE [LARGE SCALE GENOMIC DNA]</scope>
    <source>
        <strain evidence="4">ATCC 49802 / DSM 20745 / S 6022</strain>
    </source>
</reference>
<evidence type="ECO:0000256" key="1">
    <source>
        <dbReference type="ARBA" id="ARBA00004328"/>
    </source>
</evidence>
<sequence>MALTKVEAAKLTNDMLLRGVIETIVMESSVLTLLPFMNVTGTALTYNREKTMPAAQFYDVGDTWQEATPEFTQVTVALKILGGDADVDNFLQQTYADPNDLEAIVIESRAKAVAHLFSDTFFNGDSTANPKAFDGLATLVPASQTLEPGPDGGALTLDLMDELIDLVRPGRPDALLMHKRTRRKLSQLRRTSGNLLETDVDAFGRRALFYDGIPIIVDDFIPIDETLGAGSNLSSIYAVKFGPSGVMGIENGGIQIEAIGELETKDASRHRIKWYAGLALFSELGVARLRGIEGA</sequence>
<dbReference type="InterPro" id="IPR048813">
    <property type="entry name" value="GP7-like"/>
</dbReference>
<dbReference type="AlphaFoldDB" id="D1C5E6"/>
<dbReference type="eggNOG" id="ENOG502Z9G2">
    <property type="taxonomic scope" value="Bacteria"/>
</dbReference>
<dbReference type="Proteomes" id="UP000002027">
    <property type="component" value="Chromosome 1"/>
</dbReference>
<organism evidence="3 4">
    <name type="scientific">Sphaerobacter thermophilus (strain ATCC 49802 / DSM 20745 / KCCM 41009 / NCIMB 13125 / S 6022)</name>
    <dbReference type="NCBI Taxonomy" id="479434"/>
    <lineage>
        <taxon>Bacteria</taxon>
        <taxon>Pseudomonadati</taxon>
        <taxon>Thermomicrobiota</taxon>
        <taxon>Thermomicrobia</taxon>
        <taxon>Sphaerobacterales</taxon>
        <taxon>Sphaerobacterineae</taxon>
        <taxon>Sphaerobacteraceae</taxon>
        <taxon>Sphaerobacter</taxon>
    </lineage>
</organism>
<dbReference type="KEGG" id="sti:Sthe_0023"/>
<gene>
    <name evidence="3" type="ordered locus">Sthe_0023</name>
</gene>
<dbReference type="SUPFAM" id="SSF56563">
    <property type="entry name" value="Major capsid protein gp5"/>
    <property type="match status" value="1"/>
</dbReference>
<dbReference type="HOGENOM" id="CLU_079877_0_0_0"/>
<reference evidence="4" key="1">
    <citation type="submission" date="2009-11" db="EMBL/GenBank/DDBJ databases">
        <title>The complete chromosome 1 of Sphaerobacter thermophilus DSM 20745.</title>
        <authorList>
            <person name="Lucas S."/>
            <person name="Copeland A."/>
            <person name="Lapidus A."/>
            <person name="Glavina del Rio T."/>
            <person name="Dalin E."/>
            <person name="Tice H."/>
            <person name="Bruce D."/>
            <person name="Goodwin L."/>
            <person name="Pitluck S."/>
            <person name="Kyrpides N."/>
            <person name="Mavromatis K."/>
            <person name="Ivanova N."/>
            <person name="Mikhailova N."/>
            <person name="LaButti K.M."/>
            <person name="Clum A."/>
            <person name="Sun H.I."/>
            <person name="Brettin T."/>
            <person name="Detter J.C."/>
            <person name="Han C."/>
            <person name="Larimer F."/>
            <person name="Land M."/>
            <person name="Hauser L."/>
            <person name="Markowitz V."/>
            <person name="Cheng J.F."/>
            <person name="Hugenholtz P."/>
            <person name="Woyke T."/>
            <person name="Wu D."/>
            <person name="Steenblock K."/>
            <person name="Schneider S."/>
            <person name="Pukall R."/>
            <person name="Goeker M."/>
            <person name="Klenk H.P."/>
            <person name="Eisen J.A."/>
        </authorList>
    </citation>
    <scope>NUCLEOTIDE SEQUENCE [LARGE SCALE GENOMIC DNA]</scope>
    <source>
        <strain evidence="4">ATCC 49802 / DSM 20745 / S 6022</strain>
    </source>
</reference>
<dbReference type="EMBL" id="CP001823">
    <property type="protein sequence ID" value="ACZ37462.1"/>
    <property type="molecule type" value="Genomic_DNA"/>
</dbReference>
<comment type="subcellular location">
    <subcellularLocation>
        <location evidence="1">Virion</location>
    </subcellularLocation>
</comment>
<dbReference type="InterPro" id="IPR054612">
    <property type="entry name" value="Phage_capsid-like_C"/>
</dbReference>
<dbReference type="Pfam" id="PF05065">
    <property type="entry name" value="Phage_capsid"/>
    <property type="match status" value="1"/>
</dbReference>
<dbReference type="NCBIfam" id="TIGR01554">
    <property type="entry name" value="major_cap_HK97"/>
    <property type="match status" value="1"/>
</dbReference>
<dbReference type="NCBIfam" id="NF045672">
    <property type="entry name" value="MCP_gp7_epsi_15"/>
    <property type="match status" value="1"/>
</dbReference>
<feature type="domain" description="Phage capsid-like C-terminal" evidence="2">
    <location>
        <begin position="18"/>
        <end position="281"/>
    </location>
</feature>
<evidence type="ECO:0000313" key="4">
    <source>
        <dbReference type="Proteomes" id="UP000002027"/>
    </source>
</evidence>
<dbReference type="OrthoDB" id="3514784at2"/>
<protein>
    <recommendedName>
        <fullName evidence="2">Phage capsid-like C-terminal domain-containing protein</fullName>
    </recommendedName>
</protein>
<evidence type="ECO:0000313" key="3">
    <source>
        <dbReference type="EMBL" id="ACZ37462.1"/>
    </source>
</evidence>
<proteinExistence type="predicted"/>
<keyword evidence="4" id="KW-1185">Reference proteome</keyword>